<dbReference type="Proteomes" id="UP000218767">
    <property type="component" value="Unassembled WGS sequence"/>
</dbReference>
<dbReference type="Pfam" id="PF12680">
    <property type="entry name" value="SnoaL_2"/>
    <property type="match status" value="1"/>
</dbReference>
<dbReference type="InterPro" id="IPR006311">
    <property type="entry name" value="TAT_signal"/>
</dbReference>
<comment type="caution">
    <text evidence="2">The sequence shown here is derived from an EMBL/GenBank/DDBJ whole genome shotgun (WGS) entry which is preliminary data.</text>
</comment>
<gene>
    <name evidence="2" type="ORF">COB20_11095</name>
</gene>
<accession>A0A2A4X164</accession>
<proteinExistence type="predicted"/>
<dbReference type="Gene3D" id="3.10.450.50">
    <property type="match status" value="1"/>
</dbReference>
<reference evidence="3" key="1">
    <citation type="submission" date="2017-08" db="EMBL/GenBank/DDBJ databases">
        <title>A dynamic microbial community with high functional redundancy inhabits the cold, oxic subseafloor aquifer.</title>
        <authorList>
            <person name="Tully B.J."/>
            <person name="Wheat C.G."/>
            <person name="Glazer B.T."/>
            <person name="Huber J.A."/>
        </authorList>
    </citation>
    <scope>NUCLEOTIDE SEQUENCE [LARGE SCALE GENOMIC DNA]</scope>
</reference>
<dbReference type="AlphaFoldDB" id="A0A2A4X164"/>
<name>A0A2A4X164_9GAMM</name>
<dbReference type="SUPFAM" id="SSF54427">
    <property type="entry name" value="NTF2-like"/>
    <property type="match status" value="1"/>
</dbReference>
<organism evidence="2 3">
    <name type="scientific">SAR86 cluster bacterium</name>
    <dbReference type="NCBI Taxonomy" id="2030880"/>
    <lineage>
        <taxon>Bacteria</taxon>
        <taxon>Pseudomonadati</taxon>
        <taxon>Pseudomonadota</taxon>
        <taxon>Gammaproteobacteria</taxon>
        <taxon>SAR86 cluster</taxon>
    </lineage>
</organism>
<dbReference type="EMBL" id="NVUL01000060">
    <property type="protein sequence ID" value="PCI76234.1"/>
    <property type="molecule type" value="Genomic_DNA"/>
</dbReference>
<evidence type="ECO:0000259" key="1">
    <source>
        <dbReference type="Pfam" id="PF12680"/>
    </source>
</evidence>
<dbReference type="InterPro" id="IPR032710">
    <property type="entry name" value="NTF2-like_dom_sf"/>
</dbReference>
<evidence type="ECO:0000313" key="3">
    <source>
        <dbReference type="Proteomes" id="UP000218767"/>
    </source>
</evidence>
<protein>
    <recommendedName>
        <fullName evidence="1">SnoaL-like domain-containing protein</fullName>
    </recommendedName>
</protein>
<evidence type="ECO:0000313" key="2">
    <source>
        <dbReference type="EMBL" id="PCI76234.1"/>
    </source>
</evidence>
<dbReference type="PROSITE" id="PS51318">
    <property type="entry name" value="TAT"/>
    <property type="match status" value="1"/>
</dbReference>
<dbReference type="InterPro" id="IPR037401">
    <property type="entry name" value="SnoaL-like"/>
</dbReference>
<sequence length="154" mass="17303">MATEKPDLDRRRILAAGAGAIALAGMARSTHAAELTTDELANVQLVNDFCAAWPSHDLDKLMSFFADDGAYRMTETTELADGRDAVSARIQTILNNVERFDVLETFARGPMVINERIDYFSEFTLKTWHGVGVFFIRDGMIVDWYDYTIKMEPA</sequence>
<feature type="domain" description="SnoaL-like" evidence="1">
    <location>
        <begin position="46"/>
        <end position="144"/>
    </location>
</feature>